<organism evidence="2 3">
    <name type="scientific">Actinokineospora alba</name>
    <dbReference type="NCBI Taxonomy" id="504798"/>
    <lineage>
        <taxon>Bacteria</taxon>
        <taxon>Bacillati</taxon>
        <taxon>Actinomycetota</taxon>
        <taxon>Actinomycetes</taxon>
        <taxon>Pseudonocardiales</taxon>
        <taxon>Pseudonocardiaceae</taxon>
        <taxon>Actinokineospora</taxon>
    </lineage>
</organism>
<dbReference type="EMBL" id="FNJB01000008">
    <property type="protein sequence ID" value="SDP34599.1"/>
    <property type="molecule type" value="Genomic_DNA"/>
</dbReference>
<dbReference type="SUPFAM" id="SSF53335">
    <property type="entry name" value="S-adenosyl-L-methionine-dependent methyltransferases"/>
    <property type="match status" value="1"/>
</dbReference>
<dbReference type="CDD" id="cd02440">
    <property type="entry name" value="AdoMet_MTases"/>
    <property type="match status" value="1"/>
</dbReference>
<name>A0A1H0RZ46_9PSEU</name>
<sequence>MTGTMGIMGFDGDTERMIRANEANWDARTPIHVASDFYSVATRDPGDWFADYEWSDLGDLEGKDVAHLQCHIGAETLAFAHRGARVVGLDLSGESVAAARRLAEAAGLPVEYVKSDVYAAAEALGRNRFDIVYSGKGALCYLPDLTAWAEQVSALLRPGGQFYLVDFHPLLDALGPIPPADGSQDLLLRHDYLGGRGHLRMDGSRTYTDGPALPDDLAYYEWRHGLGEIVTALVRAGLRITLLRESEEIPWPRWAAMTSTEGAWHRLPDSAPRLPLMFAVQAVKEP</sequence>
<dbReference type="InterPro" id="IPR041698">
    <property type="entry name" value="Methyltransf_25"/>
</dbReference>
<gene>
    <name evidence="2" type="ORF">SAMN05192558_108187</name>
</gene>
<keyword evidence="3" id="KW-1185">Reference proteome</keyword>
<dbReference type="AlphaFoldDB" id="A0A1H0RZ46"/>
<dbReference type="GO" id="GO:0008168">
    <property type="term" value="F:methyltransferase activity"/>
    <property type="evidence" value="ECO:0007669"/>
    <property type="project" value="UniProtKB-KW"/>
</dbReference>
<dbReference type="GO" id="GO:0032259">
    <property type="term" value="P:methylation"/>
    <property type="evidence" value="ECO:0007669"/>
    <property type="project" value="UniProtKB-KW"/>
</dbReference>
<evidence type="ECO:0000313" key="2">
    <source>
        <dbReference type="EMBL" id="SDP34599.1"/>
    </source>
</evidence>
<dbReference type="InterPro" id="IPR029063">
    <property type="entry name" value="SAM-dependent_MTases_sf"/>
</dbReference>
<protein>
    <submittedName>
        <fullName evidence="2">Methyltransferase domain-containing protein</fullName>
    </submittedName>
</protein>
<evidence type="ECO:0000259" key="1">
    <source>
        <dbReference type="Pfam" id="PF13649"/>
    </source>
</evidence>
<dbReference type="Pfam" id="PF13649">
    <property type="entry name" value="Methyltransf_25"/>
    <property type="match status" value="1"/>
</dbReference>
<dbReference type="STRING" id="504798.SAMN05421871_105198"/>
<keyword evidence="2" id="KW-0808">Transferase</keyword>
<reference evidence="3" key="1">
    <citation type="submission" date="2016-10" db="EMBL/GenBank/DDBJ databases">
        <authorList>
            <person name="Varghese N."/>
            <person name="Submissions S."/>
        </authorList>
    </citation>
    <scope>NUCLEOTIDE SEQUENCE [LARGE SCALE GENOMIC DNA]</scope>
    <source>
        <strain evidence="3">IBRC-M 10655</strain>
    </source>
</reference>
<evidence type="ECO:0000313" key="3">
    <source>
        <dbReference type="Proteomes" id="UP000199651"/>
    </source>
</evidence>
<feature type="domain" description="Methyltransferase" evidence="1">
    <location>
        <begin position="68"/>
        <end position="160"/>
    </location>
</feature>
<dbReference type="RefSeq" id="WP_228770038.1">
    <property type="nucleotide sequence ID" value="NZ_FNDV01000005.1"/>
</dbReference>
<proteinExistence type="predicted"/>
<accession>A0A1H0RZ46</accession>
<dbReference type="Proteomes" id="UP000199651">
    <property type="component" value="Unassembled WGS sequence"/>
</dbReference>
<keyword evidence="2" id="KW-0489">Methyltransferase</keyword>
<dbReference type="Gene3D" id="3.40.50.150">
    <property type="entry name" value="Vaccinia Virus protein VP39"/>
    <property type="match status" value="1"/>
</dbReference>